<accession>A0ABT6WXA0</accession>
<feature type="transmembrane region" description="Helical" evidence="1">
    <location>
        <begin position="193"/>
        <end position="209"/>
    </location>
</feature>
<dbReference type="InterPro" id="IPR000045">
    <property type="entry name" value="Prepilin_IV_endopep_pep"/>
</dbReference>
<feature type="transmembrane region" description="Helical" evidence="1">
    <location>
        <begin position="85"/>
        <end position="103"/>
    </location>
</feature>
<keyword evidence="1" id="KW-0472">Membrane</keyword>
<protein>
    <submittedName>
        <fullName evidence="3">Prepilin peptidase</fullName>
        <ecNumber evidence="3">3.4.23.43</ecNumber>
    </submittedName>
</protein>
<dbReference type="Proteomes" id="UP001241758">
    <property type="component" value="Unassembled WGS sequence"/>
</dbReference>
<feature type="transmembrane region" description="Helical" evidence="1">
    <location>
        <begin position="61"/>
        <end position="79"/>
    </location>
</feature>
<organism evidence="3 4">
    <name type="scientific">Actinoplanes sandaracinus</name>
    <dbReference type="NCBI Taxonomy" id="3045177"/>
    <lineage>
        <taxon>Bacteria</taxon>
        <taxon>Bacillati</taxon>
        <taxon>Actinomycetota</taxon>
        <taxon>Actinomycetes</taxon>
        <taxon>Micromonosporales</taxon>
        <taxon>Micromonosporaceae</taxon>
        <taxon>Actinoplanes</taxon>
    </lineage>
</organism>
<reference evidence="3 4" key="1">
    <citation type="submission" date="2023-05" db="EMBL/GenBank/DDBJ databases">
        <title>Actinoplanes sp. NEAU-A12 genome sequencing.</title>
        <authorList>
            <person name="Wang Z.-S."/>
        </authorList>
    </citation>
    <scope>NUCLEOTIDE SEQUENCE [LARGE SCALE GENOMIC DNA]</scope>
    <source>
        <strain evidence="3 4">NEAU-A12</strain>
    </source>
</reference>
<keyword evidence="1" id="KW-0812">Transmembrane</keyword>
<name>A0ABT6WXA0_9ACTN</name>
<sequence length="210" mass="21004">MGALAGIPVAAIAYATPAQGSLRVPERWWFGTPARPTAVATVSLLTGTVAGLVTGRIEPSAALPAFWLFAVLGVCLAVIDLRRRRLPHAITGTLVAACILCFTADASLGGDPGSLLRALATGSITAVALLTVALALPGQLGLGDVALAGAVTLSLGWLSWHAAATGIVGAFLLQGAAALAIRTGTRKDGIMPMGPALVTGWLVAVLLAAA</sequence>
<keyword evidence="1" id="KW-1133">Transmembrane helix</keyword>
<feature type="domain" description="Prepilin type IV endopeptidase peptidase" evidence="2">
    <location>
        <begin position="68"/>
        <end position="169"/>
    </location>
</feature>
<feature type="transmembrane region" description="Helical" evidence="1">
    <location>
        <begin position="157"/>
        <end position="181"/>
    </location>
</feature>
<evidence type="ECO:0000259" key="2">
    <source>
        <dbReference type="Pfam" id="PF01478"/>
    </source>
</evidence>
<dbReference type="EC" id="3.4.23.43" evidence="3"/>
<keyword evidence="4" id="KW-1185">Reference proteome</keyword>
<dbReference type="Pfam" id="PF01478">
    <property type="entry name" value="Peptidase_A24"/>
    <property type="match status" value="1"/>
</dbReference>
<dbReference type="Gene3D" id="1.20.120.1220">
    <property type="match status" value="1"/>
</dbReference>
<evidence type="ECO:0000313" key="4">
    <source>
        <dbReference type="Proteomes" id="UP001241758"/>
    </source>
</evidence>
<comment type="caution">
    <text evidence="3">The sequence shown here is derived from an EMBL/GenBank/DDBJ whole genome shotgun (WGS) entry which is preliminary data.</text>
</comment>
<evidence type="ECO:0000256" key="1">
    <source>
        <dbReference type="SAM" id="Phobius"/>
    </source>
</evidence>
<keyword evidence="3" id="KW-0378">Hydrolase</keyword>
<proteinExistence type="predicted"/>
<dbReference type="GO" id="GO:0004190">
    <property type="term" value="F:aspartic-type endopeptidase activity"/>
    <property type="evidence" value="ECO:0007669"/>
    <property type="project" value="UniProtKB-EC"/>
</dbReference>
<dbReference type="RefSeq" id="WP_282765729.1">
    <property type="nucleotide sequence ID" value="NZ_JASCTH010000032.1"/>
</dbReference>
<gene>
    <name evidence="3" type="ORF">QLQ12_37810</name>
</gene>
<feature type="transmembrane region" description="Helical" evidence="1">
    <location>
        <begin position="115"/>
        <end position="137"/>
    </location>
</feature>
<dbReference type="EMBL" id="JASCTH010000032">
    <property type="protein sequence ID" value="MDI6104363.1"/>
    <property type="molecule type" value="Genomic_DNA"/>
</dbReference>
<evidence type="ECO:0000313" key="3">
    <source>
        <dbReference type="EMBL" id="MDI6104363.1"/>
    </source>
</evidence>